<evidence type="ECO:0000256" key="4">
    <source>
        <dbReference type="ARBA" id="ARBA00023239"/>
    </source>
</evidence>
<dbReference type="InterPro" id="IPR029068">
    <property type="entry name" value="Glyas_Bleomycin-R_OHBP_Dase"/>
</dbReference>
<comment type="catalytic activity">
    <reaction evidence="1">
        <text>(4aS,6R)-4a-hydroxy-L-erythro-5,6,7,8-tetrahydrobiopterin = (6R)-L-erythro-6,7-dihydrobiopterin + H2O</text>
        <dbReference type="Rhea" id="RHEA:11920"/>
        <dbReference type="ChEBI" id="CHEBI:15377"/>
        <dbReference type="ChEBI" id="CHEBI:15642"/>
        <dbReference type="ChEBI" id="CHEBI:43120"/>
        <dbReference type="EC" id="4.2.1.96"/>
    </reaction>
</comment>
<keyword evidence="4" id="KW-0456">Lyase</keyword>
<evidence type="ECO:0000256" key="2">
    <source>
        <dbReference type="ARBA" id="ARBA00006472"/>
    </source>
</evidence>
<comment type="similarity">
    <text evidence="2">Belongs to the pterin-4-alpha-carbinolamine dehydratase family.</text>
</comment>
<dbReference type="EMBL" id="CAEZSR010000198">
    <property type="protein sequence ID" value="CAB4587129.1"/>
    <property type="molecule type" value="Genomic_DNA"/>
</dbReference>
<dbReference type="InterPro" id="IPR036428">
    <property type="entry name" value="PCD_sf"/>
</dbReference>
<dbReference type="GO" id="GO:0006729">
    <property type="term" value="P:tetrahydrobiopterin biosynthetic process"/>
    <property type="evidence" value="ECO:0007669"/>
    <property type="project" value="InterPro"/>
</dbReference>
<dbReference type="Pfam" id="PF01329">
    <property type="entry name" value="Pterin_4a"/>
    <property type="match status" value="1"/>
</dbReference>
<feature type="domain" description="Glyoxalase-like" evidence="5">
    <location>
        <begin position="111"/>
        <end position="211"/>
    </location>
</feature>
<dbReference type="SUPFAM" id="SSF55248">
    <property type="entry name" value="PCD-like"/>
    <property type="match status" value="1"/>
</dbReference>
<dbReference type="AlphaFoldDB" id="A0A6J6FHB4"/>
<gene>
    <name evidence="6" type="ORF">UFOPK1493_03505</name>
</gene>
<evidence type="ECO:0000256" key="1">
    <source>
        <dbReference type="ARBA" id="ARBA00001554"/>
    </source>
</evidence>
<reference evidence="6" key="1">
    <citation type="submission" date="2020-05" db="EMBL/GenBank/DDBJ databases">
        <authorList>
            <person name="Chiriac C."/>
            <person name="Salcher M."/>
            <person name="Ghai R."/>
            <person name="Kavagutti S V."/>
        </authorList>
    </citation>
    <scope>NUCLEOTIDE SEQUENCE</scope>
</reference>
<dbReference type="EC" id="4.2.1.96" evidence="3"/>
<name>A0A6J6FHB4_9ZZZZ</name>
<dbReference type="GO" id="GO:0008124">
    <property type="term" value="F:4-alpha-hydroxytetrahydrobiopterin dehydratase activity"/>
    <property type="evidence" value="ECO:0007669"/>
    <property type="project" value="UniProtKB-EC"/>
</dbReference>
<evidence type="ECO:0000313" key="6">
    <source>
        <dbReference type="EMBL" id="CAB4587129.1"/>
    </source>
</evidence>
<dbReference type="PANTHER" id="PTHR35908:SF1">
    <property type="entry name" value="CONSERVED PROTEIN"/>
    <property type="match status" value="1"/>
</dbReference>
<dbReference type="SUPFAM" id="SSF54593">
    <property type="entry name" value="Glyoxalase/Bleomycin resistance protein/Dihydroxybiphenyl dioxygenase"/>
    <property type="match status" value="1"/>
</dbReference>
<dbReference type="PANTHER" id="PTHR35908">
    <property type="entry name" value="HYPOTHETICAL FUSION PROTEIN"/>
    <property type="match status" value="1"/>
</dbReference>
<dbReference type="Pfam" id="PF18029">
    <property type="entry name" value="Glyoxalase_6"/>
    <property type="match status" value="1"/>
</dbReference>
<proteinExistence type="inferred from homology"/>
<evidence type="ECO:0000259" key="5">
    <source>
        <dbReference type="Pfam" id="PF18029"/>
    </source>
</evidence>
<organism evidence="6">
    <name type="scientific">freshwater metagenome</name>
    <dbReference type="NCBI Taxonomy" id="449393"/>
    <lineage>
        <taxon>unclassified sequences</taxon>
        <taxon>metagenomes</taxon>
        <taxon>ecological metagenomes</taxon>
    </lineage>
</organism>
<dbReference type="Gene3D" id="3.30.1360.20">
    <property type="entry name" value="Transcriptional coactivator/pterin dehydratase"/>
    <property type="match status" value="1"/>
</dbReference>
<accession>A0A6J6FHB4</accession>
<dbReference type="InterPro" id="IPR001533">
    <property type="entry name" value="Pterin_deHydtase"/>
</dbReference>
<dbReference type="Gene3D" id="3.10.180.10">
    <property type="entry name" value="2,3-Dihydroxybiphenyl 1,2-Dioxygenase, domain 1"/>
    <property type="match status" value="1"/>
</dbReference>
<evidence type="ECO:0000256" key="3">
    <source>
        <dbReference type="ARBA" id="ARBA00013252"/>
    </source>
</evidence>
<protein>
    <recommendedName>
        <fullName evidence="3">4a-hydroxytetrahydrobiopterin dehydratase</fullName>
        <ecNumber evidence="3">4.2.1.96</ecNumber>
    </recommendedName>
</protein>
<sequence length="219" mass="23367">MQYTSLSADEFAALDGLDDWRVLLGAIHATFRAPSYPAAAQLAVAFAEAAEQAAHHPDIEIRYPGRLHVLLTTHATGGLTTLDVEVARTYSALAAAAGATSEPHTAAALEIGLDTTDAAAIRPFWQAVLGYREADGALVDPQGSGPALWFQQMDEPRTERNRFHLDVTVPHDVAEARVAAAIAAGGRLVSDDHARSWWVLADAEGNEACVCTWQDRAGD</sequence>
<dbReference type="InterPro" id="IPR041581">
    <property type="entry name" value="Glyoxalase_6"/>
</dbReference>